<gene>
    <name evidence="1" type="ORF">P2G67_04110</name>
</gene>
<sequence length="204" mass="21947">MSPGEAQHAPATLRNREPIRKILEEVLPASGLVLEIAAGTGEHAVHFAAACPGVIWQPSDPDPAARRSIAAHAAQAALANLRPPLKIDVSRPDWHLALEEKPAAILAVNMVHISPWEATLGLLQGAGAALPSGGPLILYGPYRRKDAPTAPSNESFDESLQARDPRWGLRLLEDVTQQAKAEGLVLERVVEMPANNLTVVYRKR</sequence>
<comment type="caution">
    <text evidence="1">The sequence shown here is derived from an EMBL/GenBank/DDBJ whole genome shotgun (WGS) entry which is preliminary data.</text>
</comment>
<name>A0ABT5YK39_9PROT</name>
<accession>A0ABT5YK39</accession>
<dbReference type="PANTHER" id="PTHR20974">
    <property type="entry name" value="UPF0585 PROTEIN CG18661"/>
    <property type="match status" value="1"/>
</dbReference>
<reference evidence="1 2" key="1">
    <citation type="submission" date="2023-03" db="EMBL/GenBank/DDBJ databases">
        <title>Fodinicurvata sp. CAU 1616 isolated from sea sendiment.</title>
        <authorList>
            <person name="Kim W."/>
        </authorList>
    </citation>
    <scope>NUCLEOTIDE SEQUENCE [LARGE SCALE GENOMIC DNA]</scope>
    <source>
        <strain evidence="1 2">CAU 1616</strain>
    </source>
</reference>
<dbReference type="PANTHER" id="PTHR20974:SF0">
    <property type="entry name" value="UPF0585 PROTEIN CG18661"/>
    <property type="match status" value="1"/>
</dbReference>
<dbReference type="InterPro" id="IPR010342">
    <property type="entry name" value="DUF938"/>
</dbReference>
<dbReference type="InterPro" id="IPR029063">
    <property type="entry name" value="SAM-dependent_MTases_sf"/>
</dbReference>
<dbReference type="SUPFAM" id="SSF53335">
    <property type="entry name" value="S-adenosyl-L-methionine-dependent methyltransferases"/>
    <property type="match status" value="1"/>
</dbReference>
<proteinExistence type="predicted"/>
<keyword evidence="2" id="KW-1185">Reference proteome</keyword>
<evidence type="ECO:0000313" key="1">
    <source>
        <dbReference type="EMBL" id="MDF2095155.1"/>
    </source>
</evidence>
<organism evidence="1 2">
    <name type="scientific">Aquibaculum arenosum</name>
    <dbReference type="NCBI Taxonomy" id="3032591"/>
    <lineage>
        <taxon>Bacteria</taxon>
        <taxon>Pseudomonadati</taxon>
        <taxon>Pseudomonadota</taxon>
        <taxon>Alphaproteobacteria</taxon>
        <taxon>Rhodospirillales</taxon>
        <taxon>Rhodovibrionaceae</taxon>
        <taxon>Aquibaculum</taxon>
    </lineage>
</organism>
<dbReference type="EMBL" id="JARHUD010000002">
    <property type="protein sequence ID" value="MDF2095155.1"/>
    <property type="molecule type" value="Genomic_DNA"/>
</dbReference>
<dbReference type="Pfam" id="PF06080">
    <property type="entry name" value="DUF938"/>
    <property type="match status" value="1"/>
</dbReference>
<dbReference type="Proteomes" id="UP001215503">
    <property type="component" value="Unassembled WGS sequence"/>
</dbReference>
<evidence type="ECO:0000313" key="2">
    <source>
        <dbReference type="Proteomes" id="UP001215503"/>
    </source>
</evidence>
<dbReference type="RefSeq" id="WP_275820309.1">
    <property type="nucleotide sequence ID" value="NZ_JARHUD010000002.1"/>
</dbReference>
<dbReference type="Gene3D" id="3.40.50.150">
    <property type="entry name" value="Vaccinia Virus protein VP39"/>
    <property type="match status" value="1"/>
</dbReference>
<protein>
    <submittedName>
        <fullName evidence="1">DUF938 domain-containing protein</fullName>
    </submittedName>
</protein>